<dbReference type="InterPro" id="IPR023214">
    <property type="entry name" value="HAD_sf"/>
</dbReference>
<dbReference type="PROSITE" id="PS00154">
    <property type="entry name" value="ATPASE_E1_E2"/>
    <property type="match status" value="1"/>
</dbReference>
<dbReference type="Gene3D" id="2.70.150.10">
    <property type="entry name" value="Calcium-transporting ATPase, cytoplasmic transduction domain A"/>
    <property type="match status" value="1"/>
</dbReference>
<feature type="transmembrane region" description="Helical" evidence="8">
    <location>
        <begin position="25"/>
        <end position="42"/>
    </location>
</feature>
<evidence type="ECO:0000256" key="8">
    <source>
        <dbReference type="SAM" id="Phobius"/>
    </source>
</evidence>
<dbReference type="KEGG" id="ngr:NAEGRDRAFT_76168"/>
<dbReference type="GO" id="GO:0045332">
    <property type="term" value="P:phospholipid translocation"/>
    <property type="evidence" value="ECO:0007669"/>
    <property type="project" value="TreeGrafter"/>
</dbReference>
<keyword evidence="3" id="KW-0479">Metal-binding</keyword>
<dbReference type="InterPro" id="IPR023298">
    <property type="entry name" value="ATPase_P-typ_TM_dom_sf"/>
</dbReference>
<dbReference type="SUPFAM" id="SSF81665">
    <property type="entry name" value="Calcium ATPase, transmembrane domain M"/>
    <property type="match status" value="1"/>
</dbReference>
<dbReference type="GO" id="GO:0016887">
    <property type="term" value="F:ATP hydrolysis activity"/>
    <property type="evidence" value="ECO:0007669"/>
    <property type="project" value="InterPro"/>
</dbReference>
<feature type="domain" description="P-type ATPase C-terminal" evidence="10">
    <location>
        <begin position="900"/>
        <end position="1156"/>
    </location>
</feature>
<dbReference type="InterPro" id="IPR008250">
    <property type="entry name" value="ATPase_P-typ_transduc_dom_A_sf"/>
</dbReference>
<dbReference type="InParanoid" id="D2W438"/>
<dbReference type="SFLD" id="SFLDG00002">
    <property type="entry name" value="C1.7:_P-type_atpase_like"/>
    <property type="match status" value="1"/>
</dbReference>
<dbReference type="SUPFAM" id="SSF81660">
    <property type="entry name" value="Metal cation-transporting ATPase, ATP-binding domain N"/>
    <property type="match status" value="1"/>
</dbReference>
<gene>
    <name evidence="11" type="ORF">NAEGRDRAFT_76168</name>
</gene>
<dbReference type="GeneID" id="8860511"/>
<dbReference type="GO" id="GO:0046872">
    <property type="term" value="F:metal ion binding"/>
    <property type="evidence" value="ECO:0007669"/>
    <property type="project" value="UniProtKB-KW"/>
</dbReference>
<keyword evidence="12" id="KW-1185">Reference proteome</keyword>
<evidence type="ECO:0000256" key="4">
    <source>
        <dbReference type="ARBA" id="ARBA00022842"/>
    </source>
</evidence>
<organism evidence="12">
    <name type="scientific">Naegleria gruberi</name>
    <name type="common">Amoeba</name>
    <dbReference type="NCBI Taxonomy" id="5762"/>
    <lineage>
        <taxon>Eukaryota</taxon>
        <taxon>Discoba</taxon>
        <taxon>Heterolobosea</taxon>
        <taxon>Tetramitia</taxon>
        <taxon>Eutetramitia</taxon>
        <taxon>Vahlkampfiidae</taxon>
        <taxon>Naegleria</taxon>
    </lineage>
</organism>
<dbReference type="GO" id="GO:0005524">
    <property type="term" value="F:ATP binding"/>
    <property type="evidence" value="ECO:0007669"/>
    <property type="project" value="InterPro"/>
</dbReference>
<keyword evidence="6 8" id="KW-1133">Transmembrane helix</keyword>
<evidence type="ECO:0000256" key="2">
    <source>
        <dbReference type="ARBA" id="ARBA00022692"/>
    </source>
</evidence>
<accession>D2W438</accession>
<protein>
    <submittedName>
        <fullName evidence="11">Predicted protein</fullName>
    </submittedName>
</protein>
<dbReference type="PANTHER" id="PTHR24092">
    <property type="entry name" value="PROBABLE PHOSPHOLIPID-TRANSPORTING ATPASE"/>
    <property type="match status" value="1"/>
</dbReference>
<dbReference type="PANTHER" id="PTHR24092:SF19">
    <property type="entry name" value="PHOSPHOLIPID-TRANSPORTING ATPASE"/>
    <property type="match status" value="1"/>
</dbReference>
<dbReference type="InterPro" id="IPR018303">
    <property type="entry name" value="ATPase_P-typ_P_site"/>
</dbReference>
<evidence type="ECO:0000256" key="7">
    <source>
        <dbReference type="ARBA" id="ARBA00023136"/>
    </source>
</evidence>
<sequence length="1196" mass="135394">MNRYFLAIACLQLWSEVSPVNPITTWAPLIVALLITAVKALYDDLKRFYNDYKSNFKTFTVVNRKYLNTSSINNSRQDDFLIKIKSKDIKVGDIIKLEENDEIPADCVLIQSANENGISYVTTANMDGEVDLKLKQAPRDLIPYSHDKFLLTCPMFVKCAQPNRDMYTFDSTMFLYDYSTFPNNSRSNNADTCEEKMSNHSLSISEAAKNSSNHLKIVSLSAEQLLCQSCHLKNVSFSYGLVVYTGNETKSGMNKTKAPNKKAQSDYKIDKMSIAIFFIQIAIAIIGGVLGILSNEKLLKGRSWYLAIKEGSILDPFVVMPIRFFLLTTYMIPISLKITIDFMKIIFSLFIEWDLTLYDPKKDWPCIVSNSDICEDLGQVNYILSDKTGTLTENRMIFKKCSVYGQVYDFDDSGNDAVRSFIRSVKTLHSYQQNNDFYERYYLDDRSELRPFLVTQFFTALSLCHTCKREGNEYKSISPDEECLVKACQTVGIEVYETQHDFYSLKYNLMDPNGGSTNGSVTNSNIQYNTLINEMNSARSGNKSARSYSYNHTNSGNVSVSQIIPLIDSAIDSENNTEKYDLLHVFKFTSDRKRMSVIVRDVHTDKVILYCKGADDMMLSLMKNDFCSSDLNQTSKNQINEFSKTGLRTLLVGFKYIEPQEYKIFEDKLRVVSTLSEGREAELSKLYSNIESNLTYLGITAIEDELQEQVPQTIKKLRQAGINMWMLTGDKQETAQQIALSCQLIDGLNSLHEISGQSTANLNECLVNILKLVKIQDNYSVIVNGFTLSLIMHPQHDKKEVEQIDMALFEKILMNAKSVICCRVTPGQKADIVSLVINHDKRAIKREENMFKRFLHMLNLYLFKRSVIALAIGDGQNDIPMIQKAHVGVGIAGNEGLQAARSADFAVGKFRHIIPLLFKHGHLSYHRTSMISQFSFYKNVLLALIQVLFNIFTGFSGISIYNELSLALYNFVFTGIFIFTYVFDFNSRMDDLITNPALYKSCQKSKSLNPRTFLTWIGIGFLHAGIILSFTWLAFNDNNSFIRQSIDKDYMGHVLYSSVLWTSVLSFLTYSNSFNIINMGVIIVTLIGYYCYLAVYGNAGAFLGITSPILSAVPGGKYTYGVFNQMMMDPTNYLIVLLNSVACWVSILAIRGIEKLIEGYPLTSSNLIGMITGITSHTHGATEIKVVKRNQIVNSR</sequence>
<dbReference type="Pfam" id="PF16212">
    <property type="entry name" value="PhoLip_ATPase_C"/>
    <property type="match status" value="1"/>
</dbReference>
<dbReference type="OrthoDB" id="377733at2759"/>
<evidence type="ECO:0000259" key="10">
    <source>
        <dbReference type="Pfam" id="PF16212"/>
    </source>
</evidence>
<dbReference type="GO" id="GO:0140326">
    <property type="term" value="F:ATPase-coupled intramembrane lipid transporter activity"/>
    <property type="evidence" value="ECO:0007669"/>
    <property type="project" value="TreeGrafter"/>
</dbReference>
<dbReference type="InterPro" id="IPR023299">
    <property type="entry name" value="ATPase_P-typ_cyto_dom_N"/>
</dbReference>
<feature type="transmembrane region" description="Helical" evidence="8">
    <location>
        <begin position="940"/>
        <end position="960"/>
    </location>
</feature>
<dbReference type="PRINTS" id="PR00119">
    <property type="entry name" value="CATATPASE"/>
</dbReference>
<name>D2W438_NAEGR</name>
<dbReference type="GO" id="GO:0005886">
    <property type="term" value="C:plasma membrane"/>
    <property type="evidence" value="ECO:0007669"/>
    <property type="project" value="TreeGrafter"/>
</dbReference>
<feature type="transmembrane region" description="Helical" evidence="8">
    <location>
        <begin position="966"/>
        <end position="983"/>
    </location>
</feature>
<dbReference type="eggNOG" id="KOG0206">
    <property type="taxonomic scope" value="Eukaryota"/>
</dbReference>
<evidence type="ECO:0000256" key="5">
    <source>
        <dbReference type="ARBA" id="ARBA00022967"/>
    </source>
</evidence>
<dbReference type="RefSeq" id="XP_002668938.1">
    <property type="nucleotide sequence ID" value="XM_002668892.1"/>
</dbReference>
<dbReference type="SFLD" id="SFLDS00003">
    <property type="entry name" value="Haloacid_Dehalogenase"/>
    <property type="match status" value="1"/>
</dbReference>
<evidence type="ECO:0000256" key="3">
    <source>
        <dbReference type="ARBA" id="ARBA00022723"/>
    </source>
</evidence>
<dbReference type="InterPro" id="IPR036412">
    <property type="entry name" value="HAD-like_sf"/>
</dbReference>
<dbReference type="InterPro" id="IPR001757">
    <property type="entry name" value="P_typ_ATPase"/>
</dbReference>
<dbReference type="Pfam" id="PF00122">
    <property type="entry name" value="E1-E2_ATPase"/>
    <property type="match status" value="1"/>
</dbReference>
<dbReference type="AlphaFoldDB" id="D2W438"/>
<dbReference type="NCBIfam" id="TIGR01494">
    <property type="entry name" value="ATPase_P-type"/>
    <property type="match status" value="1"/>
</dbReference>
<dbReference type="Gene3D" id="1.20.1110.10">
    <property type="entry name" value="Calcium-transporting ATPase, transmembrane domain"/>
    <property type="match status" value="1"/>
</dbReference>
<keyword evidence="4" id="KW-0460">Magnesium</keyword>
<evidence type="ECO:0000256" key="1">
    <source>
        <dbReference type="ARBA" id="ARBA00004141"/>
    </source>
</evidence>
<keyword evidence="5" id="KW-1278">Translocase</keyword>
<evidence type="ECO:0000313" key="12">
    <source>
        <dbReference type="Proteomes" id="UP000006671"/>
    </source>
</evidence>
<dbReference type="Pfam" id="PF13246">
    <property type="entry name" value="Cation_ATPase"/>
    <property type="match status" value="1"/>
</dbReference>
<dbReference type="SUPFAM" id="SSF56784">
    <property type="entry name" value="HAD-like"/>
    <property type="match status" value="1"/>
</dbReference>
<keyword evidence="7 8" id="KW-0472">Membrane</keyword>
<evidence type="ECO:0000256" key="6">
    <source>
        <dbReference type="ARBA" id="ARBA00022989"/>
    </source>
</evidence>
<feature type="domain" description="P-type ATPase A" evidence="9">
    <location>
        <begin position="77"/>
        <end position="135"/>
    </location>
</feature>
<feature type="transmembrane region" description="Helical" evidence="8">
    <location>
        <begin position="1055"/>
        <end position="1077"/>
    </location>
</feature>
<proteinExistence type="predicted"/>
<reference evidence="11 12" key="1">
    <citation type="journal article" date="2010" name="Cell">
        <title>The genome of Naegleria gruberi illuminates early eukaryotic versatility.</title>
        <authorList>
            <person name="Fritz-Laylin L.K."/>
            <person name="Prochnik S.E."/>
            <person name="Ginger M.L."/>
            <person name="Dacks J.B."/>
            <person name="Carpenter M.L."/>
            <person name="Field M.C."/>
            <person name="Kuo A."/>
            <person name="Paredez A."/>
            <person name="Chapman J."/>
            <person name="Pham J."/>
            <person name="Shu S."/>
            <person name="Neupane R."/>
            <person name="Cipriano M."/>
            <person name="Mancuso J."/>
            <person name="Tu H."/>
            <person name="Salamov A."/>
            <person name="Lindquist E."/>
            <person name="Shapiro H."/>
            <person name="Lucas S."/>
            <person name="Grigoriev I.V."/>
            <person name="Cande W.Z."/>
            <person name="Fulton C."/>
            <person name="Rokhsar D.S."/>
            <person name="Dawson S.C."/>
        </authorList>
    </citation>
    <scope>NUCLEOTIDE SEQUENCE [LARGE SCALE GENOMIC DNA]</scope>
    <source>
        <strain evidence="11 12">NEG-M</strain>
    </source>
</reference>
<dbReference type="InterPro" id="IPR044492">
    <property type="entry name" value="P_typ_ATPase_HD_dom"/>
</dbReference>
<dbReference type="SUPFAM" id="SSF81653">
    <property type="entry name" value="Calcium ATPase, transduction domain A"/>
    <property type="match status" value="1"/>
</dbReference>
<dbReference type="VEuPathDB" id="AmoebaDB:NAEGRDRAFT_76168"/>
<feature type="transmembrane region" description="Helical" evidence="8">
    <location>
        <begin position="1089"/>
        <end position="1113"/>
    </location>
</feature>
<feature type="transmembrane region" description="Helical" evidence="8">
    <location>
        <begin position="313"/>
        <end position="336"/>
    </location>
</feature>
<dbReference type="SFLD" id="SFLDF00027">
    <property type="entry name" value="p-type_atpase"/>
    <property type="match status" value="1"/>
</dbReference>
<comment type="subcellular location">
    <subcellularLocation>
        <location evidence="1">Membrane</location>
        <topology evidence="1">Multi-pass membrane protein</topology>
    </subcellularLocation>
</comment>
<evidence type="ECO:0000259" key="9">
    <source>
        <dbReference type="Pfam" id="PF00122"/>
    </source>
</evidence>
<keyword evidence="2 8" id="KW-0812">Transmembrane</keyword>
<feature type="transmembrane region" description="Helical" evidence="8">
    <location>
        <begin position="272"/>
        <end position="293"/>
    </location>
</feature>
<feature type="transmembrane region" description="Helical" evidence="8">
    <location>
        <begin position="1133"/>
        <end position="1150"/>
    </location>
</feature>
<dbReference type="EMBL" id="GG738936">
    <property type="protein sequence ID" value="EFC36194.1"/>
    <property type="molecule type" value="Genomic_DNA"/>
</dbReference>
<dbReference type="Gene3D" id="3.40.50.1000">
    <property type="entry name" value="HAD superfamily/HAD-like"/>
    <property type="match status" value="2"/>
</dbReference>
<feature type="transmembrane region" description="Helical" evidence="8">
    <location>
        <begin position="1013"/>
        <end position="1035"/>
    </location>
</feature>
<dbReference type="STRING" id="5762.D2W438"/>
<dbReference type="InterPro" id="IPR059000">
    <property type="entry name" value="ATPase_P-type_domA"/>
</dbReference>
<dbReference type="Proteomes" id="UP000006671">
    <property type="component" value="Unassembled WGS sequence"/>
</dbReference>
<dbReference type="OMA" id="QMYGNDK"/>
<dbReference type="InterPro" id="IPR032630">
    <property type="entry name" value="P_typ_ATPase_c"/>
</dbReference>
<dbReference type="Gene3D" id="3.40.1110.10">
    <property type="entry name" value="Calcium-transporting ATPase, cytoplasmic domain N"/>
    <property type="match status" value="2"/>
</dbReference>
<evidence type="ECO:0000313" key="11">
    <source>
        <dbReference type="EMBL" id="EFC36194.1"/>
    </source>
</evidence>